<organism evidence="2 3">
    <name type="scientific">Sphingobacterium thermophilum</name>
    <dbReference type="NCBI Taxonomy" id="768534"/>
    <lineage>
        <taxon>Bacteria</taxon>
        <taxon>Pseudomonadati</taxon>
        <taxon>Bacteroidota</taxon>
        <taxon>Sphingobacteriia</taxon>
        <taxon>Sphingobacteriales</taxon>
        <taxon>Sphingobacteriaceae</taxon>
        <taxon>Sphingobacterium</taxon>
    </lineage>
</organism>
<proteinExistence type="predicted"/>
<sequence>MAQDKISGRILDLSEKIPLKNASVMLLQAQDSILVGYTRADEKGDFSLNKPKSGDFLVVVSYPKYADFFKEIKETEPESDLGEVLLTSVAHLIEEVVVKRRAAITIKGDTTEYDASQFKMEKNAKVEDLLKVLPGITVDASGNITAQGKTVKKVLVDGEEFFGDDPTLATRNIRSDMVDKVQVYEKMSDQAERTGVDDGVREQTINLKLKEDAKNGIFGKALAGGGTDGYYMGQLMFNKFKGSQKISAYGLLGNNATTSMNWEDAQKYGGDSGSTVSDEGITFVESQVDPFSGQGVVGIPRAINSGINYNDKFNGDKHTVNLSYKYGNIKSDGVDETLMSGIINSETRKMVDTKNDQHRVNLRYDLKLDSLNSILLRGNVSRKNLWSEDQTNSKNFGNDLSSPVAENVSRQVSDSEINNYGAYLLYTKKFMKKGRSISLNAEVKREENTGGGTLYSTLSRANAADTITDQYKNHNQKVNNLIAGVTYTEPLTKKLNLSVGYNVEKVDNTSLMESFNTQGNMLDSTFSNNYDYNRLSQNVSVGLNYAGESLKVRFNNILSDDALDQTNNYTSATLKRSFFTYNPMITGSWAITKSKHMWFQYSGKNQLPSLSQIQPLRNNNDPLNFYEGNESLKPSFNNSGSLGYYSFQALSGTYLYIGGNVSFVNDPISQNITNENGVNYYRWANIDGKTDKTFSGWAGRYFKLSNKLGLTNTIQLTLLNSQYNNFFNGQENLIKSDSYSFSYDIGRDTKTGLNFNISLNPQYRKMTSNLSPDQDNSGFVFKSSGKVEYFFPKGFKIYTNYSYTYEAPTDAFDQSLSRLLIDPGVSKKFLKDESLVLDLAVYDLLNQNVGYSRSQSNSVFMQRRYDTIRRYVMLKLSWDFNKMFIK</sequence>
<protein>
    <submittedName>
        <fullName evidence="2">TonB-dependent receptor</fullName>
    </submittedName>
</protein>
<evidence type="ECO:0000259" key="1">
    <source>
        <dbReference type="Pfam" id="PF14905"/>
    </source>
</evidence>
<feature type="domain" description="Outer membrane protein beta-barrel" evidence="1">
    <location>
        <begin position="428"/>
        <end position="878"/>
    </location>
</feature>
<comment type="caution">
    <text evidence="2">The sequence shown here is derived from an EMBL/GenBank/DDBJ whole genome shotgun (WGS) entry which is preliminary data.</text>
</comment>
<dbReference type="Proteomes" id="UP001500394">
    <property type="component" value="Unassembled WGS sequence"/>
</dbReference>
<dbReference type="SUPFAM" id="SSF49464">
    <property type="entry name" value="Carboxypeptidase regulatory domain-like"/>
    <property type="match status" value="1"/>
</dbReference>
<evidence type="ECO:0000313" key="2">
    <source>
        <dbReference type="EMBL" id="GAA4516587.1"/>
    </source>
</evidence>
<gene>
    <name evidence="2" type="ORF">GCM10023173_16140</name>
</gene>
<dbReference type="InterPro" id="IPR008969">
    <property type="entry name" value="CarboxyPept-like_regulatory"/>
</dbReference>
<accession>A0ABP8R2L3</accession>
<dbReference type="Pfam" id="PF14905">
    <property type="entry name" value="OMP_b-brl_3"/>
    <property type="match status" value="1"/>
</dbReference>
<keyword evidence="3" id="KW-1185">Reference proteome</keyword>
<reference evidence="3" key="1">
    <citation type="journal article" date="2019" name="Int. J. Syst. Evol. Microbiol.">
        <title>The Global Catalogue of Microorganisms (GCM) 10K type strain sequencing project: providing services to taxonomists for standard genome sequencing and annotation.</title>
        <authorList>
            <consortium name="The Broad Institute Genomics Platform"/>
            <consortium name="The Broad Institute Genome Sequencing Center for Infectious Disease"/>
            <person name="Wu L."/>
            <person name="Ma J."/>
        </authorList>
    </citation>
    <scope>NUCLEOTIDE SEQUENCE [LARGE SCALE GENOMIC DNA]</scope>
    <source>
        <strain evidence="3">JCM 17858</strain>
    </source>
</reference>
<evidence type="ECO:0000313" key="3">
    <source>
        <dbReference type="Proteomes" id="UP001500394"/>
    </source>
</evidence>
<dbReference type="InterPro" id="IPR041700">
    <property type="entry name" value="OMP_b-brl_3"/>
</dbReference>
<name>A0ABP8R2L3_9SPHI</name>
<dbReference type="EMBL" id="BAABGR010000015">
    <property type="protein sequence ID" value="GAA4516587.1"/>
    <property type="molecule type" value="Genomic_DNA"/>
</dbReference>
<dbReference type="SUPFAM" id="SSF56935">
    <property type="entry name" value="Porins"/>
    <property type="match status" value="1"/>
</dbReference>
<keyword evidence="2" id="KW-0675">Receptor</keyword>